<comment type="caution">
    <text evidence="4">The sequence shown here is derived from an EMBL/GenBank/DDBJ whole genome shotgun (WGS) entry which is preliminary data.</text>
</comment>
<organism evidence="4 5">
    <name type="scientific">Acrasis kona</name>
    <dbReference type="NCBI Taxonomy" id="1008807"/>
    <lineage>
        <taxon>Eukaryota</taxon>
        <taxon>Discoba</taxon>
        <taxon>Heterolobosea</taxon>
        <taxon>Tetramitia</taxon>
        <taxon>Eutetramitia</taxon>
        <taxon>Acrasidae</taxon>
        <taxon>Acrasis</taxon>
    </lineage>
</organism>
<dbReference type="InterPro" id="IPR050230">
    <property type="entry name" value="CALM/Myosin/TropC-like"/>
</dbReference>
<dbReference type="EMBL" id="JAOPGA020001821">
    <property type="protein sequence ID" value="KAL0491581.1"/>
    <property type="molecule type" value="Genomic_DNA"/>
</dbReference>
<proteinExistence type="predicted"/>
<dbReference type="CDD" id="cd00051">
    <property type="entry name" value="EFh"/>
    <property type="match status" value="2"/>
</dbReference>
<dbReference type="InterPro" id="IPR002048">
    <property type="entry name" value="EF_hand_dom"/>
</dbReference>
<dbReference type="SUPFAM" id="SSF47473">
    <property type="entry name" value="EF-hand"/>
    <property type="match status" value="1"/>
</dbReference>
<dbReference type="PROSITE" id="PS50222">
    <property type="entry name" value="EF_HAND_2"/>
    <property type="match status" value="2"/>
</dbReference>
<keyword evidence="2" id="KW-0106">Calcium</keyword>
<evidence type="ECO:0000256" key="1">
    <source>
        <dbReference type="ARBA" id="ARBA00022737"/>
    </source>
</evidence>
<evidence type="ECO:0000256" key="2">
    <source>
        <dbReference type="ARBA" id="ARBA00022837"/>
    </source>
</evidence>
<dbReference type="Pfam" id="PF13405">
    <property type="entry name" value="EF-hand_6"/>
    <property type="match status" value="1"/>
</dbReference>
<dbReference type="GO" id="GO:0005509">
    <property type="term" value="F:calcium ion binding"/>
    <property type="evidence" value="ECO:0007669"/>
    <property type="project" value="InterPro"/>
</dbReference>
<keyword evidence="1" id="KW-0677">Repeat</keyword>
<dbReference type="PROSITE" id="PS00018">
    <property type="entry name" value="EF_HAND_1"/>
    <property type="match status" value="2"/>
</dbReference>
<keyword evidence="5" id="KW-1185">Reference proteome</keyword>
<dbReference type="InterPro" id="IPR018247">
    <property type="entry name" value="EF_Hand_1_Ca_BS"/>
</dbReference>
<dbReference type="FunFam" id="1.10.238.10:FF:000001">
    <property type="entry name" value="Calmodulin 1"/>
    <property type="match status" value="1"/>
</dbReference>
<feature type="domain" description="EF-hand" evidence="3">
    <location>
        <begin position="8"/>
        <end position="43"/>
    </location>
</feature>
<dbReference type="PANTHER" id="PTHR23048:SF0">
    <property type="entry name" value="CALMODULIN LIKE 3"/>
    <property type="match status" value="1"/>
</dbReference>
<dbReference type="Pfam" id="PF13499">
    <property type="entry name" value="EF-hand_7"/>
    <property type="match status" value="1"/>
</dbReference>
<dbReference type="Gene3D" id="1.10.238.10">
    <property type="entry name" value="EF-hand"/>
    <property type="match status" value="2"/>
</dbReference>
<feature type="domain" description="EF-hand" evidence="3">
    <location>
        <begin position="81"/>
        <end position="116"/>
    </location>
</feature>
<dbReference type="GO" id="GO:0016460">
    <property type="term" value="C:myosin II complex"/>
    <property type="evidence" value="ECO:0007669"/>
    <property type="project" value="TreeGrafter"/>
</dbReference>
<reference evidence="4 5" key="1">
    <citation type="submission" date="2024-03" db="EMBL/GenBank/DDBJ databases">
        <title>The Acrasis kona genome and developmental transcriptomes reveal deep origins of eukaryotic multicellular pathways.</title>
        <authorList>
            <person name="Sheikh S."/>
            <person name="Fu C.-J."/>
            <person name="Brown M.W."/>
            <person name="Baldauf S.L."/>
        </authorList>
    </citation>
    <scope>NUCLEOTIDE SEQUENCE [LARGE SCALE GENOMIC DNA]</scope>
    <source>
        <strain evidence="4 5">ATCC MYA-3509</strain>
    </source>
</reference>
<dbReference type="SMART" id="SM00054">
    <property type="entry name" value="EFh"/>
    <property type="match status" value="3"/>
</dbReference>
<protein>
    <submittedName>
        <fullName evidence="4">Calmodulin</fullName>
    </submittedName>
</protein>
<evidence type="ECO:0000313" key="4">
    <source>
        <dbReference type="EMBL" id="KAL0491581.1"/>
    </source>
</evidence>
<dbReference type="AlphaFoldDB" id="A0AAW2ZQY1"/>
<accession>A0AAW2ZQY1</accession>
<dbReference type="InterPro" id="IPR011992">
    <property type="entry name" value="EF-hand-dom_pair"/>
</dbReference>
<gene>
    <name evidence="4" type="ORF">AKO1_010299</name>
</gene>
<evidence type="ECO:0000313" key="5">
    <source>
        <dbReference type="Proteomes" id="UP001431209"/>
    </source>
</evidence>
<sequence length="135" mass="15520">MTESLSDSQKAEFLEAFSLFDSDGDGTISKKEVRTVLRVLGNKKTDEEVKVLIKDLVSENSDNITFDNFLLLMAKEVKDTYIEKELRDAFLVFDKDKNGQVTEKELKHVLRTMGLKLEKEEFENMVSILPPNTFH</sequence>
<dbReference type="PANTHER" id="PTHR23048">
    <property type="entry name" value="MYOSIN LIGHT CHAIN 1, 3"/>
    <property type="match status" value="1"/>
</dbReference>
<name>A0AAW2ZQY1_9EUKA</name>
<evidence type="ECO:0000259" key="3">
    <source>
        <dbReference type="PROSITE" id="PS50222"/>
    </source>
</evidence>
<dbReference type="Proteomes" id="UP001431209">
    <property type="component" value="Unassembled WGS sequence"/>
</dbReference>